<protein>
    <submittedName>
        <fullName evidence="1">Uncharacterized protein</fullName>
    </submittedName>
</protein>
<keyword evidence="2" id="KW-1185">Reference proteome</keyword>
<dbReference type="Proteomes" id="UP000243459">
    <property type="component" value="Chromosome 4"/>
</dbReference>
<reference evidence="2" key="1">
    <citation type="journal article" date="2017" name="Nat. Commun.">
        <title>The asparagus genome sheds light on the origin and evolution of a young Y chromosome.</title>
        <authorList>
            <person name="Harkess A."/>
            <person name="Zhou J."/>
            <person name="Xu C."/>
            <person name="Bowers J.E."/>
            <person name="Van der Hulst R."/>
            <person name="Ayyampalayam S."/>
            <person name="Mercati F."/>
            <person name="Riccardi P."/>
            <person name="McKain M.R."/>
            <person name="Kakrana A."/>
            <person name="Tang H."/>
            <person name="Ray J."/>
            <person name="Groenendijk J."/>
            <person name="Arikit S."/>
            <person name="Mathioni S.M."/>
            <person name="Nakano M."/>
            <person name="Shan H."/>
            <person name="Telgmann-Rauber A."/>
            <person name="Kanno A."/>
            <person name="Yue Z."/>
            <person name="Chen H."/>
            <person name="Li W."/>
            <person name="Chen Y."/>
            <person name="Xu X."/>
            <person name="Zhang Y."/>
            <person name="Luo S."/>
            <person name="Chen H."/>
            <person name="Gao J."/>
            <person name="Mao Z."/>
            <person name="Pires J.C."/>
            <person name="Luo M."/>
            <person name="Kudrna D."/>
            <person name="Wing R.A."/>
            <person name="Meyers B.C."/>
            <person name="Yi K."/>
            <person name="Kong H."/>
            <person name="Lavrijsen P."/>
            <person name="Sunseri F."/>
            <person name="Falavigna A."/>
            <person name="Ye Y."/>
            <person name="Leebens-Mack J.H."/>
            <person name="Chen G."/>
        </authorList>
    </citation>
    <scope>NUCLEOTIDE SEQUENCE [LARGE SCALE GENOMIC DNA]</scope>
    <source>
        <strain evidence="2">cv. DH0086</strain>
    </source>
</reference>
<sequence>MRSRSLRTEPILEQILNVDGSYLGKSDSARSHRSIPGIVESNLDSAIVTLGKDEPVVISEDRIPGLSGIGVVPQASMAQTEINNIVHKEVNVEEAIEASGVKILHKQGCSEVHQRNIEQAGSDAYCSGMGNVENSIVYTGANQLNMFRAGVLPGSELVRQISNPEGCNSYRSPVHVVYAKNPEAESGVDSGAKSNF</sequence>
<proteinExistence type="predicted"/>
<accession>A0A5P1F070</accession>
<dbReference type="EMBL" id="CM007384">
    <property type="protein sequence ID" value="ONK71756.1"/>
    <property type="molecule type" value="Genomic_DNA"/>
</dbReference>
<gene>
    <name evidence="1" type="ORF">A4U43_C04F12040</name>
</gene>
<name>A0A5P1F070_ASPOF</name>
<organism evidence="1 2">
    <name type="scientific">Asparagus officinalis</name>
    <name type="common">Garden asparagus</name>
    <dbReference type="NCBI Taxonomy" id="4686"/>
    <lineage>
        <taxon>Eukaryota</taxon>
        <taxon>Viridiplantae</taxon>
        <taxon>Streptophyta</taxon>
        <taxon>Embryophyta</taxon>
        <taxon>Tracheophyta</taxon>
        <taxon>Spermatophyta</taxon>
        <taxon>Magnoliopsida</taxon>
        <taxon>Liliopsida</taxon>
        <taxon>Asparagales</taxon>
        <taxon>Asparagaceae</taxon>
        <taxon>Asparagoideae</taxon>
        <taxon>Asparagus</taxon>
    </lineage>
</organism>
<dbReference type="AlphaFoldDB" id="A0A5P1F070"/>
<evidence type="ECO:0000313" key="1">
    <source>
        <dbReference type="EMBL" id="ONK71756.1"/>
    </source>
</evidence>
<dbReference type="Gramene" id="ONK71756">
    <property type="protein sequence ID" value="ONK71756"/>
    <property type="gene ID" value="A4U43_C04F12040"/>
</dbReference>
<evidence type="ECO:0000313" key="2">
    <source>
        <dbReference type="Proteomes" id="UP000243459"/>
    </source>
</evidence>